<dbReference type="OrthoDB" id="9805070at2"/>
<dbReference type="InterPro" id="IPR023346">
    <property type="entry name" value="Lysozyme-like_dom_sf"/>
</dbReference>
<evidence type="ECO:0000256" key="1">
    <source>
        <dbReference type="ARBA" id="ARBA00009387"/>
    </source>
</evidence>
<evidence type="ECO:0000313" key="3">
    <source>
        <dbReference type="EMBL" id="CUB00417.1"/>
    </source>
</evidence>
<dbReference type="AlphaFoldDB" id="A0A0K6IAQ6"/>
<evidence type="ECO:0000259" key="2">
    <source>
        <dbReference type="Pfam" id="PF01464"/>
    </source>
</evidence>
<keyword evidence="4" id="KW-1185">Reference proteome</keyword>
<dbReference type="SUPFAM" id="SSF53955">
    <property type="entry name" value="Lysozyme-like"/>
    <property type="match status" value="1"/>
</dbReference>
<dbReference type="InterPro" id="IPR008258">
    <property type="entry name" value="Transglycosylase_SLT_dom_1"/>
</dbReference>
<organism evidence="3 4">
    <name type="scientific">Pannonibacter indicus</name>
    <dbReference type="NCBI Taxonomy" id="466044"/>
    <lineage>
        <taxon>Bacteria</taxon>
        <taxon>Pseudomonadati</taxon>
        <taxon>Pseudomonadota</taxon>
        <taxon>Alphaproteobacteria</taxon>
        <taxon>Hyphomicrobiales</taxon>
        <taxon>Stappiaceae</taxon>
        <taxon>Pannonibacter</taxon>
    </lineage>
</organism>
<gene>
    <name evidence="3" type="ORF">Ga0061067_11850</name>
</gene>
<dbReference type="RefSeq" id="WP_055457006.1">
    <property type="nucleotide sequence ID" value="NZ_CYHE01000018.1"/>
</dbReference>
<dbReference type="EMBL" id="CYHE01000018">
    <property type="protein sequence ID" value="CUB00417.1"/>
    <property type="molecule type" value="Genomic_DNA"/>
</dbReference>
<protein>
    <submittedName>
        <fullName evidence="3">Transglycosylase SLT domain</fullName>
    </submittedName>
</protein>
<dbReference type="Gene3D" id="1.10.530.10">
    <property type="match status" value="1"/>
</dbReference>
<sequence length="338" mass="35833">MRAADSTSIASRIEQAFQTASTTTGTSFDYLLKTAARESSFQPAAQSKTSSATGLFQFVEQTWLETVKDSGGRHGLQSYADQIERTATGKYRVSDPDMRQEILDLRKDPEISSRMAGEFTRKNADFLSSRLGRNPKQGELYIAHFLGAQGALRLINSAQVSPESSAAQMFPAQAKANRAIFYDGAGSPRTLAQVYDVLVSKHDGAAAVMVASATGQGTDDLPKSRILTGFAEEAGSGDPVGARVDSAFRAAETSAPFEALFRDDAGSRKATMSGSYLAAFAGVKDDHVFSRAVGGTRVVAQLAGGEGAIAQTQEGPLDLTGFLNYAPLGVKRDLLPPA</sequence>
<dbReference type="Pfam" id="PF01464">
    <property type="entry name" value="SLT"/>
    <property type="match status" value="1"/>
</dbReference>
<comment type="similarity">
    <text evidence="1">Belongs to the virb1 family.</text>
</comment>
<evidence type="ECO:0000313" key="4">
    <source>
        <dbReference type="Proteomes" id="UP000183900"/>
    </source>
</evidence>
<name>A0A0K6IAQ6_9HYPH</name>
<proteinExistence type="inferred from homology"/>
<accession>A0A0K6IAQ6</accession>
<feature type="domain" description="Transglycosylase SLT" evidence="2">
    <location>
        <begin position="16"/>
        <end position="70"/>
    </location>
</feature>
<reference evidence="4" key="1">
    <citation type="submission" date="2015-08" db="EMBL/GenBank/DDBJ databases">
        <authorList>
            <person name="Varghese N."/>
        </authorList>
    </citation>
    <scope>NUCLEOTIDE SEQUENCE [LARGE SCALE GENOMIC DNA]</scope>
    <source>
        <strain evidence="4">DSM 23407</strain>
    </source>
</reference>
<dbReference type="Proteomes" id="UP000183900">
    <property type="component" value="Unassembled WGS sequence"/>
</dbReference>